<dbReference type="AlphaFoldDB" id="A0ABD2BHM7"/>
<dbReference type="EMBL" id="JAYRBN010000075">
    <property type="protein sequence ID" value="KAL2732260.1"/>
    <property type="molecule type" value="Genomic_DNA"/>
</dbReference>
<accession>A0ABD2BHM7</accession>
<protein>
    <recommendedName>
        <fullName evidence="3">Reverse transcriptase</fullName>
    </recommendedName>
</protein>
<comment type="caution">
    <text evidence="1">The sequence shown here is derived from an EMBL/GenBank/DDBJ whole genome shotgun (WGS) entry which is preliminary data.</text>
</comment>
<keyword evidence="2" id="KW-1185">Reference proteome</keyword>
<dbReference type="PANTHER" id="PTHR19446">
    <property type="entry name" value="REVERSE TRANSCRIPTASES"/>
    <property type="match status" value="1"/>
</dbReference>
<dbReference type="Proteomes" id="UP001607303">
    <property type="component" value="Unassembled WGS sequence"/>
</dbReference>
<sequence length="191" mass="22668">MIPIIIDIRLVKSVTTLTNSMVLQELNSDHYSMMTKILKTKRDHIFELTKNNQEAITSQEKANHLASQFESLKLYHHRKSLDLERIPNITLKQLFKKIIHKKTSLVIPMHKLKKKSTNPESYRPVHLLPTINKLLKKIILKRFNRYKTIEQIILHHQFGFREKHNTVQKIKRIINDISQILSKEIKLLIKK</sequence>
<name>A0ABD2BHM7_VESMC</name>
<organism evidence="1 2">
    <name type="scientific">Vespula maculifrons</name>
    <name type="common">Eastern yellow jacket</name>
    <name type="synonym">Wasp</name>
    <dbReference type="NCBI Taxonomy" id="7453"/>
    <lineage>
        <taxon>Eukaryota</taxon>
        <taxon>Metazoa</taxon>
        <taxon>Ecdysozoa</taxon>
        <taxon>Arthropoda</taxon>
        <taxon>Hexapoda</taxon>
        <taxon>Insecta</taxon>
        <taxon>Pterygota</taxon>
        <taxon>Neoptera</taxon>
        <taxon>Endopterygota</taxon>
        <taxon>Hymenoptera</taxon>
        <taxon>Apocrita</taxon>
        <taxon>Aculeata</taxon>
        <taxon>Vespoidea</taxon>
        <taxon>Vespidae</taxon>
        <taxon>Vespinae</taxon>
        <taxon>Vespula</taxon>
    </lineage>
</organism>
<evidence type="ECO:0008006" key="3">
    <source>
        <dbReference type="Google" id="ProtNLM"/>
    </source>
</evidence>
<reference evidence="1 2" key="1">
    <citation type="journal article" date="2024" name="Ann. Entomol. Soc. Am.">
        <title>Genomic analyses of the southern and eastern yellowjacket wasps (Hymenoptera: Vespidae) reveal evolutionary signatures of social life.</title>
        <authorList>
            <person name="Catto M.A."/>
            <person name="Caine P.B."/>
            <person name="Orr S.E."/>
            <person name="Hunt B.G."/>
            <person name="Goodisman M.A.D."/>
        </authorList>
    </citation>
    <scope>NUCLEOTIDE SEQUENCE [LARGE SCALE GENOMIC DNA]</scope>
    <source>
        <strain evidence="1">232</strain>
        <tissue evidence="1">Head and thorax</tissue>
    </source>
</reference>
<evidence type="ECO:0000313" key="2">
    <source>
        <dbReference type="Proteomes" id="UP001607303"/>
    </source>
</evidence>
<gene>
    <name evidence="1" type="ORF">V1477_014501</name>
</gene>
<proteinExistence type="predicted"/>
<evidence type="ECO:0000313" key="1">
    <source>
        <dbReference type="EMBL" id="KAL2732260.1"/>
    </source>
</evidence>